<dbReference type="InterPro" id="IPR038752">
    <property type="entry name" value="IQCH"/>
</dbReference>
<evidence type="ECO:0000313" key="4">
    <source>
        <dbReference type="Proteomes" id="UP000542674"/>
    </source>
</evidence>
<keyword evidence="4" id="KW-1185">Reference proteome</keyword>
<protein>
    <recommendedName>
        <fullName evidence="2">ATP-grasp domain-containing protein</fullName>
    </recommendedName>
</protein>
<keyword evidence="1" id="KW-0067">ATP-binding</keyword>
<comment type="caution">
    <text evidence="3">The sequence shown here is derived from an EMBL/GenBank/DDBJ whole genome shotgun (WGS) entry which is preliminary data.</text>
</comment>
<dbReference type="Proteomes" id="UP000542674">
    <property type="component" value="Unassembled WGS sequence"/>
</dbReference>
<reference evidence="3 4" key="1">
    <citation type="submission" date="2020-08" db="EMBL/GenBank/DDBJ databases">
        <title>Sequencing the genomes of 1000 actinobacteria strains.</title>
        <authorList>
            <person name="Klenk H.-P."/>
        </authorList>
    </citation>
    <scope>NUCLEOTIDE SEQUENCE [LARGE SCALE GENOMIC DNA]</scope>
    <source>
        <strain evidence="3 4">DSM 45084</strain>
    </source>
</reference>
<dbReference type="PANTHER" id="PTHR14465:SF0">
    <property type="entry name" value="IQ DOMAIN-CONTAINING PROTEIN H"/>
    <property type="match status" value="1"/>
</dbReference>
<dbReference type="AlphaFoldDB" id="A0A7W7WW22"/>
<organism evidence="3 4">
    <name type="scientific">Saccharothrix violaceirubra</name>
    <dbReference type="NCBI Taxonomy" id="413306"/>
    <lineage>
        <taxon>Bacteria</taxon>
        <taxon>Bacillati</taxon>
        <taxon>Actinomycetota</taxon>
        <taxon>Actinomycetes</taxon>
        <taxon>Pseudonocardiales</taxon>
        <taxon>Pseudonocardiaceae</taxon>
        <taxon>Saccharothrix</taxon>
    </lineage>
</organism>
<dbReference type="PANTHER" id="PTHR14465">
    <property type="entry name" value="IQ DOMAIN-CONTAINING PROTEIN H"/>
    <property type="match status" value="1"/>
</dbReference>
<evidence type="ECO:0000256" key="1">
    <source>
        <dbReference type="PROSITE-ProRule" id="PRU00409"/>
    </source>
</evidence>
<dbReference type="InterPro" id="IPR041356">
    <property type="entry name" value="PGM1_C"/>
</dbReference>
<dbReference type="Gene3D" id="3.30.470.20">
    <property type="entry name" value="ATP-grasp fold, B domain"/>
    <property type="match status" value="1"/>
</dbReference>
<name>A0A7W7WW22_9PSEU</name>
<proteinExistence type="predicted"/>
<dbReference type="InterPro" id="IPR011761">
    <property type="entry name" value="ATP-grasp"/>
</dbReference>
<evidence type="ECO:0000313" key="3">
    <source>
        <dbReference type="EMBL" id="MBB4965103.1"/>
    </source>
</evidence>
<accession>A0A7W7WW22</accession>
<dbReference type="EMBL" id="JACHJS010000001">
    <property type="protein sequence ID" value="MBB4965103.1"/>
    <property type="molecule type" value="Genomic_DNA"/>
</dbReference>
<gene>
    <name evidence="3" type="ORF">F4559_002462</name>
</gene>
<dbReference type="GO" id="GO:0046872">
    <property type="term" value="F:metal ion binding"/>
    <property type="evidence" value="ECO:0007669"/>
    <property type="project" value="InterPro"/>
</dbReference>
<dbReference type="GO" id="GO:0005524">
    <property type="term" value="F:ATP binding"/>
    <property type="evidence" value="ECO:0007669"/>
    <property type="project" value="UniProtKB-UniRule"/>
</dbReference>
<feature type="domain" description="ATP-grasp" evidence="2">
    <location>
        <begin position="335"/>
        <end position="407"/>
    </location>
</feature>
<dbReference type="RefSeq" id="WP_184668499.1">
    <property type="nucleotide sequence ID" value="NZ_BAABAI010000013.1"/>
</dbReference>
<dbReference type="InterPro" id="IPR056855">
    <property type="entry name" value="ATP-grasp_IQCH"/>
</dbReference>
<dbReference type="Pfam" id="PF24923">
    <property type="entry name" value="ATP-grasp_IQCH"/>
    <property type="match status" value="2"/>
</dbReference>
<dbReference type="PROSITE" id="PS50975">
    <property type="entry name" value="ATP_GRASP"/>
    <property type="match status" value="1"/>
</dbReference>
<dbReference type="Pfam" id="PF18105">
    <property type="entry name" value="PGM1_C"/>
    <property type="match status" value="1"/>
</dbReference>
<evidence type="ECO:0000259" key="2">
    <source>
        <dbReference type="PROSITE" id="PS50975"/>
    </source>
</evidence>
<dbReference type="SUPFAM" id="SSF56059">
    <property type="entry name" value="Glutathione synthetase ATP-binding domain-like"/>
    <property type="match status" value="1"/>
</dbReference>
<keyword evidence="1" id="KW-0547">Nucleotide-binding</keyword>
<sequence length="495" mass="53255">MILDPPKTSDFPRLQQRLGALFDDGSNDPLTVVVVPSLTLHHDELRKIPGAVHFEQRLLFQFQLLRDPRVRLVYATSRAVDAALVEYALGLVPGLDETARQRLTLLDCGDDSPVPLTAKLLAHPGALAAVRAAIPDPDRAYLVVFTSTAVERELALRLDIPLYACDPELAPLGTKSRGRRLLREAGLPVLPGFEDLSSERELVDALARLKQENPEIRKAVVKLNDSFAGAGNATFSYDGAPDGDLNSWIAARLATRISAPGDSWEGFRDKFAAMGGVVECFLDAQVPHSPSAQLELTPAGGVRVLSTHDQVLGGPAGQTFVGCAFPASDLYRTAVHDLALRAGRELARHGVVGQLSVDFVVDEAEPDRVYALEINLRMGGATAPFMFTHGLLAGHYDAESGHYLAADGRPRCYVTSDRVHDAAFRTLTCADLVRVAREHGLAFDPAAGTGTFYYNLGALPDHGKLGVVAVGGSREDAQRRYDDLVAALRSTASGT</sequence>